<gene>
    <name evidence="3" type="ORF">BCR34DRAFT_509097</name>
</gene>
<keyword evidence="1" id="KW-1133">Transmembrane helix</keyword>
<keyword evidence="1" id="KW-0472">Membrane</keyword>
<name>A0A1Y1ZXY5_9PLEO</name>
<dbReference type="EMBL" id="MCFA01000028">
    <property type="protein sequence ID" value="ORY15074.1"/>
    <property type="molecule type" value="Genomic_DNA"/>
</dbReference>
<dbReference type="STRING" id="1231657.A0A1Y1ZXY5"/>
<keyword evidence="2" id="KW-0732">Signal</keyword>
<dbReference type="AlphaFoldDB" id="A0A1Y1ZXY5"/>
<feature type="transmembrane region" description="Helical" evidence="1">
    <location>
        <begin position="341"/>
        <end position="361"/>
    </location>
</feature>
<evidence type="ECO:0000256" key="1">
    <source>
        <dbReference type="SAM" id="Phobius"/>
    </source>
</evidence>
<accession>A0A1Y1ZXY5</accession>
<feature type="signal peptide" evidence="2">
    <location>
        <begin position="1"/>
        <end position="21"/>
    </location>
</feature>
<keyword evidence="4" id="KW-1185">Reference proteome</keyword>
<evidence type="ECO:0000256" key="2">
    <source>
        <dbReference type="SAM" id="SignalP"/>
    </source>
</evidence>
<reference evidence="3 4" key="1">
    <citation type="submission" date="2016-07" db="EMBL/GenBank/DDBJ databases">
        <title>Pervasive Adenine N6-methylation of Active Genes in Fungi.</title>
        <authorList>
            <consortium name="DOE Joint Genome Institute"/>
            <person name="Mondo S.J."/>
            <person name="Dannebaum R.O."/>
            <person name="Kuo R.C."/>
            <person name="Labutti K."/>
            <person name="Haridas S."/>
            <person name="Kuo A."/>
            <person name="Salamov A."/>
            <person name="Ahrendt S.R."/>
            <person name="Lipzen A."/>
            <person name="Sullivan W."/>
            <person name="Andreopoulos W.B."/>
            <person name="Clum A."/>
            <person name="Lindquist E."/>
            <person name="Daum C."/>
            <person name="Ramamoorthy G.K."/>
            <person name="Gryganskyi A."/>
            <person name="Culley D."/>
            <person name="Magnuson J.K."/>
            <person name="James T.Y."/>
            <person name="O'Malley M.A."/>
            <person name="Stajich J.E."/>
            <person name="Spatafora J.W."/>
            <person name="Visel A."/>
            <person name="Grigoriev I.V."/>
        </authorList>
    </citation>
    <scope>NUCLEOTIDE SEQUENCE [LARGE SCALE GENOMIC DNA]</scope>
    <source>
        <strain evidence="3 4">CBS 115471</strain>
    </source>
</reference>
<dbReference type="OrthoDB" id="194358at2759"/>
<evidence type="ECO:0000313" key="4">
    <source>
        <dbReference type="Proteomes" id="UP000193144"/>
    </source>
</evidence>
<feature type="chain" id="PRO_5012463340" evidence="2">
    <location>
        <begin position="22"/>
        <end position="362"/>
    </location>
</feature>
<comment type="caution">
    <text evidence="3">The sequence shown here is derived from an EMBL/GenBank/DDBJ whole genome shotgun (WGS) entry which is preliminary data.</text>
</comment>
<feature type="non-terminal residue" evidence="3">
    <location>
        <position position="362"/>
    </location>
</feature>
<dbReference type="Proteomes" id="UP000193144">
    <property type="component" value="Unassembled WGS sequence"/>
</dbReference>
<proteinExistence type="predicted"/>
<feature type="transmembrane region" description="Helical" evidence="1">
    <location>
        <begin position="236"/>
        <end position="256"/>
    </location>
</feature>
<feature type="transmembrane region" description="Helical" evidence="1">
    <location>
        <begin position="59"/>
        <end position="79"/>
    </location>
</feature>
<feature type="transmembrane region" description="Helical" evidence="1">
    <location>
        <begin position="201"/>
        <end position="224"/>
    </location>
</feature>
<protein>
    <submittedName>
        <fullName evidence="3">Uncharacterized protein</fullName>
    </submittedName>
</protein>
<keyword evidence="1" id="KW-0812">Transmembrane</keyword>
<evidence type="ECO:0000313" key="3">
    <source>
        <dbReference type="EMBL" id="ORY15074.1"/>
    </source>
</evidence>
<feature type="transmembrane region" description="Helical" evidence="1">
    <location>
        <begin position="317"/>
        <end position="335"/>
    </location>
</feature>
<organism evidence="3 4">
    <name type="scientific">Clohesyomyces aquaticus</name>
    <dbReference type="NCBI Taxonomy" id="1231657"/>
    <lineage>
        <taxon>Eukaryota</taxon>
        <taxon>Fungi</taxon>
        <taxon>Dikarya</taxon>
        <taxon>Ascomycota</taxon>
        <taxon>Pezizomycotina</taxon>
        <taxon>Dothideomycetes</taxon>
        <taxon>Pleosporomycetidae</taxon>
        <taxon>Pleosporales</taxon>
        <taxon>Lindgomycetaceae</taxon>
        <taxon>Clohesyomyces</taxon>
    </lineage>
</organism>
<sequence>MPNILILVFCLFQFLCVASDAWHGFANNLATDLAPILQPFWEQVTKQFLSESISQIDNLIFTMAPMGVLTAIVSVIRVCGGIRMKAFIGTAQESPGTAEVELCSSTGRDVCEMYHHDTITRIFGKAKLIELVHDPKFEDFYCISPLHDHPSAGLYTFRDNLQTEKGGISKRGRSFISSTTESEIAPFYEHEDNNPNLRLNIIASLGVVLQGGMIAFAVVVTRYLRWSKNGNVPPPPVWSLYSAVAGTTLLCLGMFFRSALIESSTINHTFVRQHTPTWGVIYWIQPGDQVLGDQMFDSFIYHDRARPLQVSASDARWTILSVSFTFSGFIFQFIGLRGLHASISIFQLGSVLIMSVLRALLR</sequence>